<evidence type="ECO:0000313" key="5">
    <source>
        <dbReference type="Proteomes" id="UP000316621"/>
    </source>
</evidence>
<dbReference type="InterPro" id="IPR012677">
    <property type="entry name" value="Nucleotide-bd_a/b_plait_sf"/>
</dbReference>
<dbReference type="Gramene" id="RZC73483">
    <property type="protein sequence ID" value="RZC73483"/>
    <property type="gene ID" value="C5167_048963"/>
</dbReference>
<protein>
    <recommendedName>
        <fullName evidence="3">Mei2-like C-terminal RNA recognition motif domain-containing protein</fullName>
    </recommendedName>
</protein>
<dbReference type="AlphaFoldDB" id="A0A4Y7KJF8"/>
<feature type="transmembrane region" description="Helical" evidence="2">
    <location>
        <begin position="31"/>
        <end position="50"/>
    </location>
</feature>
<dbReference type="STRING" id="3469.A0A4Y7KJF8"/>
<dbReference type="Proteomes" id="UP000316621">
    <property type="component" value="Chromosome 8"/>
</dbReference>
<name>A0A4Y7KJF8_PAPSO</name>
<dbReference type="EMBL" id="CM010722">
    <property type="protein sequence ID" value="RZC73483.1"/>
    <property type="molecule type" value="Genomic_DNA"/>
</dbReference>
<keyword evidence="5" id="KW-1185">Reference proteome</keyword>
<dbReference type="Pfam" id="PF04059">
    <property type="entry name" value="RRM_2"/>
    <property type="match status" value="1"/>
</dbReference>
<feature type="domain" description="Mei2-like C-terminal RNA recognition motif" evidence="3">
    <location>
        <begin position="211"/>
        <end position="326"/>
    </location>
</feature>
<reference evidence="4 5" key="1">
    <citation type="journal article" date="2018" name="Science">
        <title>The opium poppy genome and morphinan production.</title>
        <authorList>
            <person name="Guo L."/>
            <person name="Winzer T."/>
            <person name="Yang X."/>
            <person name="Li Y."/>
            <person name="Ning Z."/>
            <person name="He Z."/>
            <person name="Teodor R."/>
            <person name="Lu Y."/>
            <person name="Bowser T.A."/>
            <person name="Graham I.A."/>
            <person name="Ye K."/>
        </authorList>
    </citation>
    <scope>NUCLEOTIDE SEQUENCE [LARGE SCALE GENOMIC DNA]</scope>
    <source>
        <strain evidence="5">cv. HN1</strain>
        <tissue evidence="4">Leaves</tissue>
    </source>
</reference>
<evidence type="ECO:0000256" key="1">
    <source>
        <dbReference type="SAM" id="MobiDB-lite"/>
    </source>
</evidence>
<evidence type="ECO:0000256" key="2">
    <source>
        <dbReference type="SAM" id="Phobius"/>
    </source>
</evidence>
<dbReference type="GO" id="GO:0003676">
    <property type="term" value="F:nucleic acid binding"/>
    <property type="evidence" value="ECO:0007669"/>
    <property type="project" value="InterPro"/>
</dbReference>
<evidence type="ECO:0000313" key="4">
    <source>
        <dbReference type="EMBL" id="RZC73483.1"/>
    </source>
</evidence>
<dbReference type="Gene3D" id="3.30.70.330">
    <property type="match status" value="1"/>
</dbReference>
<feature type="region of interest" description="Disordered" evidence="1">
    <location>
        <begin position="343"/>
        <end position="363"/>
    </location>
</feature>
<evidence type="ECO:0000259" key="3">
    <source>
        <dbReference type="Pfam" id="PF04059"/>
    </source>
</evidence>
<dbReference type="SUPFAM" id="SSF54928">
    <property type="entry name" value="RNA-binding domain, RBD"/>
    <property type="match status" value="1"/>
</dbReference>
<dbReference type="InterPro" id="IPR007201">
    <property type="entry name" value="Mei2-like_Rrm_C"/>
</dbReference>
<feature type="transmembrane region" description="Helical" evidence="2">
    <location>
        <begin position="62"/>
        <end position="79"/>
    </location>
</feature>
<gene>
    <name evidence="4" type="ORF">C5167_048963</name>
</gene>
<keyword evidence="2" id="KW-0472">Membrane</keyword>
<sequence>MDVYLFYLISDDSQLRLRLSVPFLSPMQNLLLPYLHFIISIITTTTSSILAQIPHRHQIFSILYIHPSLYIILFVTTMLNPNAKPFEYQKMSRQHIMSPTVYYSYYQEQSLPLPPTPPPQLLNTFYPNPPSLLATPQLCNPFYSPLPFSGPPPPPHHQQPFPVSGKTQEYYRLMQKINAHRKKGRRIMTKPKNTNRQQIRNRKTAKTISNTSVMMRNIPPSISREKLMEILDQHCIEENKKAMSNHHQDAILSEYDFLYLPIDFVMRRGNLGYAFVNFITCIAAMRFYKSFDKLSWKESMFIDSPKICEICPARIQGKDAHVGHFKRFYFKCDTDEFLPISFSPPRNGSTSRTLPTLHGQRQG</sequence>
<accession>A0A4Y7KJF8</accession>
<feature type="compositionally biased region" description="Polar residues" evidence="1">
    <location>
        <begin position="344"/>
        <end position="363"/>
    </location>
</feature>
<organism evidence="4 5">
    <name type="scientific">Papaver somniferum</name>
    <name type="common">Opium poppy</name>
    <dbReference type="NCBI Taxonomy" id="3469"/>
    <lineage>
        <taxon>Eukaryota</taxon>
        <taxon>Viridiplantae</taxon>
        <taxon>Streptophyta</taxon>
        <taxon>Embryophyta</taxon>
        <taxon>Tracheophyta</taxon>
        <taxon>Spermatophyta</taxon>
        <taxon>Magnoliopsida</taxon>
        <taxon>Ranunculales</taxon>
        <taxon>Papaveraceae</taxon>
        <taxon>Papaveroideae</taxon>
        <taxon>Papaver</taxon>
    </lineage>
</organism>
<keyword evidence="2" id="KW-0812">Transmembrane</keyword>
<proteinExistence type="predicted"/>
<keyword evidence="2" id="KW-1133">Transmembrane helix</keyword>
<dbReference type="InterPro" id="IPR035979">
    <property type="entry name" value="RBD_domain_sf"/>
</dbReference>